<dbReference type="InterPro" id="IPR027417">
    <property type="entry name" value="P-loop_NTPase"/>
</dbReference>
<dbReference type="EMBL" id="CP163440">
    <property type="protein sequence ID" value="XDQ67534.1"/>
    <property type="molecule type" value="Genomic_DNA"/>
</dbReference>
<feature type="region of interest" description="Disordered" evidence="1">
    <location>
        <begin position="62"/>
        <end position="113"/>
    </location>
</feature>
<dbReference type="SUPFAM" id="SSF52540">
    <property type="entry name" value="P-loop containing nucleoside triphosphate hydrolases"/>
    <property type="match status" value="1"/>
</dbReference>
<reference evidence="3" key="1">
    <citation type="submission" date="2024-07" db="EMBL/GenBank/DDBJ databases">
        <authorList>
            <person name="Yu S.T."/>
        </authorList>
    </citation>
    <scope>NUCLEOTIDE SEQUENCE</scope>
    <source>
        <strain evidence="3">R35</strain>
    </source>
</reference>
<sequence length="113" mass="11559">MADEGPLVGRESEIAEVSRLATSPDGRALLLRGEAGVGKSVLLEVAAARAAELGHRVIRAAGVEAETELPYSSRGDTPRPSRDSGSTRSPTTTRGSSAPSTVRRCSSGTPSAA</sequence>
<gene>
    <name evidence="3" type="ORF">AB5J50_45540</name>
</gene>
<evidence type="ECO:0000313" key="3">
    <source>
        <dbReference type="EMBL" id="XDQ67534.1"/>
    </source>
</evidence>
<name>A0AB39SQA7_9ACTN</name>
<dbReference type="Gene3D" id="3.40.50.300">
    <property type="entry name" value="P-loop containing nucleotide triphosphate hydrolases"/>
    <property type="match status" value="1"/>
</dbReference>
<evidence type="ECO:0000259" key="2">
    <source>
        <dbReference type="Pfam" id="PF13191"/>
    </source>
</evidence>
<dbReference type="RefSeq" id="WP_369264429.1">
    <property type="nucleotide sequence ID" value="NZ_CP163440.1"/>
</dbReference>
<accession>A0AB39SQA7</accession>
<protein>
    <submittedName>
        <fullName evidence="3">ATP-binding protein</fullName>
    </submittedName>
</protein>
<dbReference type="Pfam" id="PF13191">
    <property type="entry name" value="AAA_16"/>
    <property type="match status" value="1"/>
</dbReference>
<feature type="compositionally biased region" description="Polar residues" evidence="1">
    <location>
        <begin position="103"/>
        <end position="113"/>
    </location>
</feature>
<dbReference type="InterPro" id="IPR041664">
    <property type="entry name" value="AAA_16"/>
</dbReference>
<keyword evidence="3" id="KW-0067">ATP-binding</keyword>
<dbReference type="GO" id="GO:0005524">
    <property type="term" value="F:ATP binding"/>
    <property type="evidence" value="ECO:0007669"/>
    <property type="project" value="UniProtKB-KW"/>
</dbReference>
<feature type="compositionally biased region" description="Low complexity" evidence="1">
    <location>
        <begin position="83"/>
        <end position="101"/>
    </location>
</feature>
<keyword evidence="3" id="KW-0547">Nucleotide-binding</keyword>
<feature type="domain" description="Orc1-like AAA ATPase" evidence="2">
    <location>
        <begin position="6"/>
        <end position="74"/>
    </location>
</feature>
<dbReference type="AlphaFoldDB" id="A0AB39SQA7"/>
<organism evidence="3">
    <name type="scientific">Streptomyces sp. R35</name>
    <dbReference type="NCBI Taxonomy" id="3238630"/>
    <lineage>
        <taxon>Bacteria</taxon>
        <taxon>Bacillati</taxon>
        <taxon>Actinomycetota</taxon>
        <taxon>Actinomycetes</taxon>
        <taxon>Kitasatosporales</taxon>
        <taxon>Streptomycetaceae</taxon>
        <taxon>Streptomyces</taxon>
    </lineage>
</organism>
<proteinExistence type="predicted"/>
<evidence type="ECO:0000256" key="1">
    <source>
        <dbReference type="SAM" id="MobiDB-lite"/>
    </source>
</evidence>